<dbReference type="GO" id="GO:0019901">
    <property type="term" value="F:protein kinase binding"/>
    <property type="evidence" value="ECO:0007669"/>
    <property type="project" value="InterPro"/>
</dbReference>
<dbReference type="PANTHER" id="PTHR15615">
    <property type="match status" value="1"/>
</dbReference>
<dbReference type="InterPro" id="IPR036915">
    <property type="entry name" value="Cyclin-like_sf"/>
</dbReference>
<dbReference type="Gene3D" id="1.10.472.10">
    <property type="entry name" value="Cyclin-like"/>
    <property type="match status" value="1"/>
</dbReference>
<sequence>MALRNRTHRNLAVAAHVDAPVNPHPLDPTQPAHNDLAAYLATLLWEHAAPTPLAHEFIIAHPRHAAFRGFVAHLLERTEVSLSTVLLALKYMQRMAREPGSPAAHQPLATAFLAALLLANKFLDDGSFTNAAWADAGGIPVADLNRAEWEALEAIEFELAVSEEEYMGWIVAVSKAASRLPQMAIQAMLPATVENYLADYDSRARPAADSGTVYGPAAEKAPLSRGSSTRQFDSLRPRLQP</sequence>
<dbReference type="AlphaFoldDB" id="A0A4P9W980"/>
<evidence type="ECO:0000256" key="1">
    <source>
        <dbReference type="SAM" id="MobiDB-lite"/>
    </source>
</evidence>
<gene>
    <name evidence="2" type="ORF">BDK51DRAFT_51682</name>
</gene>
<protein>
    <recommendedName>
        <fullName evidence="4">Cyclin N-terminal domain-containing protein</fullName>
    </recommendedName>
</protein>
<evidence type="ECO:0000313" key="2">
    <source>
        <dbReference type="EMBL" id="RKO88712.1"/>
    </source>
</evidence>
<evidence type="ECO:0000313" key="3">
    <source>
        <dbReference type="Proteomes" id="UP000269721"/>
    </source>
</evidence>
<dbReference type="Pfam" id="PF08613">
    <property type="entry name" value="Cyclin"/>
    <property type="match status" value="1"/>
</dbReference>
<accession>A0A4P9W980</accession>
<proteinExistence type="predicted"/>
<name>A0A4P9W980_9FUNG</name>
<feature type="region of interest" description="Disordered" evidence="1">
    <location>
        <begin position="206"/>
        <end position="241"/>
    </location>
</feature>
<reference evidence="3" key="1">
    <citation type="journal article" date="2018" name="Nat. Microbiol.">
        <title>Leveraging single-cell genomics to expand the fungal tree of life.</title>
        <authorList>
            <person name="Ahrendt S.R."/>
            <person name="Quandt C.A."/>
            <person name="Ciobanu D."/>
            <person name="Clum A."/>
            <person name="Salamov A."/>
            <person name="Andreopoulos B."/>
            <person name="Cheng J.F."/>
            <person name="Woyke T."/>
            <person name="Pelin A."/>
            <person name="Henrissat B."/>
            <person name="Reynolds N.K."/>
            <person name="Benny G.L."/>
            <person name="Smith M.E."/>
            <person name="James T.Y."/>
            <person name="Grigoriev I.V."/>
        </authorList>
    </citation>
    <scope>NUCLEOTIDE SEQUENCE [LARGE SCALE GENOMIC DNA]</scope>
</reference>
<dbReference type="CDD" id="cd20557">
    <property type="entry name" value="CYCLIN_ScPCL1-like"/>
    <property type="match status" value="1"/>
</dbReference>
<evidence type="ECO:0008006" key="4">
    <source>
        <dbReference type="Google" id="ProtNLM"/>
    </source>
</evidence>
<dbReference type="SUPFAM" id="SSF47954">
    <property type="entry name" value="Cyclin-like"/>
    <property type="match status" value="1"/>
</dbReference>
<dbReference type="EMBL" id="KZ996530">
    <property type="protein sequence ID" value="RKO88712.1"/>
    <property type="molecule type" value="Genomic_DNA"/>
</dbReference>
<dbReference type="InterPro" id="IPR013922">
    <property type="entry name" value="Cyclin_PHO80-like"/>
</dbReference>
<dbReference type="GO" id="GO:0005634">
    <property type="term" value="C:nucleus"/>
    <property type="evidence" value="ECO:0007669"/>
    <property type="project" value="TreeGrafter"/>
</dbReference>
<keyword evidence="3" id="KW-1185">Reference proteome</keyword>
<dbReference type="GO" id="GO:0000307">
    <property type="term" value="C:cyclin-dependent protein kinase holoenzyme complex"/>
    <property type="evidence" value="ECO:0007669"/>
    <property type="project" value="TreeGrafter"/>
</dbReference>
<dbReference type="OrthoDB" id="286814at2759"/>
<dbReference type="PANTHER" id="PTHR15615:SF27">
    <property type="entry name" value="PHO85 CYCLIN CLG1"/>
    <property type="match status" value="1"/>
</dbReference>
<dbReference type="GO" id="GO:0016538">
    <property type="term" value="F:cyclin-dependent protein serine/threonine kinase regulator activity"/>
    <property type="evidence" value="ECO:0007669"/>
    <property type="project" value="TreeGrafter"/>
</dbReference>
<dbReference type="Proteomes" id="UP000269721">
    <property type="component" value="Unassembled WGS sequence"/>
</dbReference>
<organism evidence="2 3">
    <name type="scientific">Blyttiomyces helicus</name>
    <dbReference type="NCBI Taxonomy" id="388810"/>
    <lineage>
        <taxon>Eukaryota</taxon>
        <taxon>Fungi</taxon>
        <taxon>Fungi incertae sedis</taxon>
        <taxon>Chytridiomycota</taxon>
        <taxon>Chytridiomycota incertae sedis</taxon>
        <taxon>Chytridiomycetes</taxon>
        <taxon>Chytridiomycetes incertae sedis</taxon>
        <taxon>Blyttiomyces</taxon>
    </lineage>
</organism>